<evidence type="ECO:0000313" key="7">
    <source>
        <dbReference type="EMBL" id="MCK6258783.1"/>
    </source>
</evidence>
<dbReference type="FunFam" id="2.30.38.10:FF:000001">
    <property type="entry name" value="Non-ribosomal peptide synthetase PvdI"/>
    <property type="match status" value="1"/>
</dbReference>
<organism evidence="7 8">
    <name type="scientific">Fictibacillus marinisediminis</name>
    <dbReference type="NCBI Taxonomy" id="2878389"/>
    <lineage>
        <taxon>Bacteria</taxon>
        <taxon>Bacillati</taxon>
        <taxon>Bacillota</taxon>
        <taxon>Bacilli</taxon>
        <taxon>Bacillales</taxon>
        <taxon>Fictibacillaceae</taxon>
        <taxon>Fictibacillus</taxon>
    </lineage>
</organism>
<dbReference type="RefSeq" id="WP_248254024.1">
    <property type="nucleotide sequence ID" value="NZ_JAIWJX010000002.1"/>
</dbReference>
<dbReference type="Pfam" id="PF13193">
    <property type="entry name" value="AMP-binding_C"/>
    <property type="match status" value="1"/>
</dbReference>
<evidence type="ECO:0000259" key="6">
    <source>
        <dbReference type="Pfam" id="PF13193"/>
    </source>
</evidence>
<dbReference type="InterPro" id="IPR010071">
    <property type="entry name" value="AA_adenyl_dom"/>
</dbReference>
<sequence length="784" mass="88478">MKINNNDFFSIEHLPVDTDNVYPLSSVQAFWDENRHQMTETLIMSNSGKLSKRSGGKIQKEEINIPQEVYNSLSDAARKSATNIETLLFVAHCKVVSLLSGQSTIATGMGIETQRSSVEHQIDMGNHAQFLPLAITLGPLETWNDIALRVHEKIGMIKELKTLITSDLKDINRLFDVNFAYVEHDFKNELLSEDNDESNSLTVKFHSNSTISSFNDIKCLIQYRDDQITKDQVIALGYYYSRILESIGKDLLTIHTNSNWLTINDEKLLSEWNNLTIKEFPLKNNLLQLFEEQAQRTPNQIASINKNESLTYQELNERSNQLARYLRNLGVGPEFLVGICMKRSNLMLIGLLGILKAGGGYVPLDPNYPKERLHHMLDDANVEMILTDNLLSEQLSFDGRKIIKLDVEWPIIASFECTNLECQTISSNVAYLVFTSGSTGLPKAAVIEHGSVIELMYWAKDEFGLETLSGVLASSSICFDMSIFELYVPLSWGGTVIIVDDILQVRNTEGREKISLLSTVPSALCTLAELGWVPDNTRAALLAGEPLSRQVTTRIFNSTKLEKIWNAYGLSEDTTYTTVSLIKRELEGPITIGKPIANRQLYVLDEYQREVPIGVMGELYVAGNGLARAYINRPELTADRFLLKIFNDNKKVRMYRTGDLVRYRSDGTLEYIARKDHQIKLRGHRIELGEIEITLGAHKAVEQCVVVCRTEGEDKRLIAYVVIKEGNINVSPHQLKEYLSGNLPEWMIPAMIVWLEKLPTTSHGKLDRKALPAPERCSWPVATN</sequence>
<dbReference type="NCBIfam" id="TIGR01733">
    <property type="entry name" value="AA-adenyl-dom"/>
    <property type="match status" value="1"/>
</dbReference>
<dbReference type="GO" id="GO:0005737">
    <property type="term" value="C:cytoplasm"/>
    <property type="evidence" value="ECO:0007669"/>
    <property type="project" value="TreeGrafter"/>
</dbReference>
<dbReference type="SUPFAM" id="SSF56801">
    <property type="entry name" value="Acetyl-CoA synthetase-like"/>
    <property type="match status" value="1"/>
</dbReference>
<evidence type="ECO:0000256" key="4">
    <source>
        <dbReference type="ARBA" id="ARBA00022553"/>
    </source>
</evidence>
<dbReference type="InterPro" id="IPR020845">
    <property type="entry name" value="AMP-binding_CS"/>
</dbReference>
<dbReference type="Gene3D" id="3.30.559.30">
    <property type="entry name" value="Nonribosomal peptide synthetase, condensation domain"/>
    <property type="match status" value="1"/>
</dbReference>
<dbReference type="SUPFAM" id="SSF52777">
    <property type="entry name" value="CoA-dependent acyltransferases"/>
    <property type="match status" value="1"/>
</dbReference>
<dbReference type="InterPro" id="IPR025110">
    <property type="entry name" value="AMP-bd_C"/>
</dbReference>
<dbReference type="GO" id="GO:0031177">
    <property type="term" value="F:phosphopantetheine binding"/>
    <property type="evidence" value="ECO:0007669"/>
    <property type="project" value="TreeGrafter"/>
</dbReference>
<name>A0A9X1XDZ5_9BACL</name>
<dbReference type="GO" id="GO:0043041">
    <property type="term" value="P:amino acid activation for nonribosomal peptide biosynthetic process"/>
    <property type="evidence" value="ECO:0007669"/>
    <property type="project" value="TreeGrafter"/>
</dbReference>
<evidence type="ECO:0000256" key="2">
    <source>
        <dbReference type="ARBA" id="ARBA00006432"/>
    </source>
</evidence>
<dbReference type="InterPro" id="IPR000873">
    <property type="entry name" value="AMP-dep_synth/lig_dom"/>
</dbReference>
<accession>A0A9X1XDZ5</accession>
<feature type="domain" description="AMP-binding enzyme C-terminal" evidence="6">
    <location>
        <begin position="690"/>
        <end position="765"/>
    </location>
</feature>
<evidence type="ECO:0000313" key="8">
    <source>
        <dbReference type="Proteomes" id="UP001139011"/>
    </source>
</evidence>
<dbReference type="PROSITE" id="PS00455">
    <property type="entry name" value="AMP_BINDING"/>
    <property type="match status" value="1"/>
</dbReference>
<evidence type="ECO:0000256" key="3">
    <source>
        <dbReference type="ARBA" id="ARBA00022450"/>
    </source>
</evidence>
<protein>
    <submittedName>
        <fullName evidence="7">Amino acid adenylation domain-containing protein</fullName>
    </submittedName>
</protein>
<dbReference type="InterPro" id="IPR045851">
    <property type="entry name" value="AMP-bd_C_sf"/>
</dbReference>
<evidence type="ECO:0000259" key="5">
    <source>
        <dbReference type="Pfam" id="PF00501"/>
    </source>
</evidence>
<dbReference type="GO" id="GO:0044550">
    <property type="term" value="P:secondary metabolite biosynthetic process"/>
    <property type="evidence" value="ECO:0007669"/>
    <property type="project" value="TreeGrafter"/>
</dbReference>
<gene>
    <name evidence="7" type="ORF">LCY76_19635</name>
</gene>
<dbReference type="FunFam" id="3.40.50.980:FF:000001">
    <property type="entry name" value="Non-ribosomal peptide synthetase"/>
    <property type="match status" value="1"/>
</dbReference>
<dbReference type="FunFam" id="3.30.300.30:FF:000010">
    <property type="entry name" value="Enterobactin synthetase component F"/>
    <property type="match status" value="1"/>
</dbReference>
<dbReference type="Gene3D" id="2.30.38.10">
    <property type="entry name" value="Luciferase, Domain 3"/>
    <property type="match status" value="1"/>
</dbReference>
<dbReference type="Proteomes" id="UP001139011">
    <property type="component" value="Unassembled WGS sequence"/>
</dbReference>
<dbReference type="EMBL" id="JAIWJX010000002">
    <property type="protein sequence ID" value="MCK6258783.1"/>
    <property type="molecule type" value="Genomic_DNA"/>
</dbReference>
<feature type="domain" description="AMP-dependent synthetase/ligase" evidence="5">
    <location>
        <begin position="290"/>
        <end position="630"/>
    </location>
</feature>
<dbReference type="Pfam" id="PF00501">
    <property type="entry name" value="AMP-binding"/>
    <property type="match status" value="1"/>
</dbReference>
<keyword evidence="4" id="KW-0597">Phosphoprotein</keyword>
<dbReference type="PANTHER" id="PTHR45527">
    <property type="entry name" value="NONRIBOSOMAL PEPTIDE SYNTHETASE"/>
    <property type="match status" value="1"/>
</dbReference>
<proteinExistence type="inferred from homology"/>
<comment type="similarity">
    <text evidence="2">Belongs to the ATP-dependent AMP-binding enzyme family.</text>
</comment>
<dbReference type="AlphaFoldDB" id="A0A9X1XDZ5"/>
<dbReference type="Gene3D" id="3.40.50.980">
    <property type="match status" value="2"/>
</dbReference>
<keyword evidence="3" id="KW-0596">Phosphopantetheine</keyword>
<reference evidence="7" key="1">
    <citation type="submission" date="2021-09" db="EMBL/GenBank/DDBJ databases">
        <title>Genome analysis of Fictibacillus sp. KIGAM418 isolated from marine sediment.</title>
        <authorList>
            <person name="Seo M.-J."/>
            <person name="Cho E.-S."/>
            <person name="Hwang C.Y."/>
        </authorList>
    </citation>
    <scope>NUCLEOTIDE SEQUENCE</scope>
    <source>
        <strain evidence="7">KIGAM418</strain>
    </source>
</reference>
<evidence type="ECO:0000256" key="1">
    <source>
        <dbReference type="ARBA" id="ARBA00001957"/>
    </source>
</evidence>
<dbReference type="PANTHER" id="PTHR45527:SF1">
    <property type="entry name" value="FATTY ACID SYNTHASE"/>
    <property type="match status" value="1"/>
</dbReference>
<comment type="caution">
    <text evidence="7">The sequence shown here is derived from an EMBL/GenBank/DDBJ whole genome shotgun (WGS) entry which is preliminary data.</text>
</comment>
<dbReference type="Gene3D" id="3.30.300.30">
    <property type="match status" value="1"/>
</dbReference>
<comment type="cofactor">
    <cofactor evidence="1">
        <name>pantetheine 4'-phosphate</name>
        <dbReference type="ChEBI" id="CHEBI:47942"/>
    </cofactor>
</comment>
<keyword evidence="8" id="KW-1185">Reference proteome</keyword>